<reference evidence="4" key="1">
    <citation type="submission" date="2022-07" db="EMBL/GenBank/DDBJ databases">
        <title>Complete Genome Sequence of the Radioresistant Bacterium Deinococcus aetherius ST0316, Isolated from the Air Dust collected in Lower Stratosphere above Japan.</title>
        <authorList>
            <person name="Satoh K."/>
            <person name="Hagiwara K."/>
            <person name="Katsumata K."/>
            <person name="Kubo A."/>
            <person name="Yokobori S."/>
            <person name="Yamagishi A."/>
            <person name="Oono Y."/>
            <person name="Narumi I."/>
        </authorList>
    </citation>
    <scope>NUCLEOTIDE SEQUENCE</scope>
    <source>
        <strain evidence="4">ST0316</strain>
    </source>
</reference>
<comment type="similarity">
    <text evidence="2">Belongs to the Nudix hydrolase family.</text>
</comment>
<sequence>MTQSLPPLIGHPLSVVEARALAQRHGLRERVLAYVTRRQDEMLVFEHTPEYPDAGIQVPAGGLEPSETPEEAAVRETWEETGLGLSEPVYLASWHWRRGGREEVWHFFHLSAPPDTPDAWAHRVTHGEDDAGLTSLCRFAPLGACGLTPGDGYDAALPDLLRHLQLSPMELPHD</sequence>
<name>A0ABM8AAS1_9DEIO</name>
<dbReference type="Proteomes" id="UP001064971">
    <property type="component" value="Chromosome"/>
</dbReference>
<evidence type="ECO:0000313" key="5">
    <source>
        <dbReference type="Proteomes" id="UP001064971"/>
    </source>
</evidence>
<protein>
    <recommendedName>
        <fullName evidence="3">Nudix hydrolase domain-containing protein</fullName>
    </recommendedName>
</protein>
<proteinExistence type="inferred from homology"/>
<accession>A0ABM8AAS1</accession>
<organism evidence="4 5">
    <name type="scientific">Deinococcus aetherius</name>
    <dbReference type="NCBI Taxonomy" id="200252"/>
    <lineage>
        <taxon>Bacteria</taxon>
        <taxon>Thermotogati</taxon>
        <taxon>Deinococcota</taxon>
        <taxon>Deinococci</taxon>
        <taxon>Deinococcales</taxon>
        <taxon>Deinococcaceae</taxon>
        <taxon>Deinococcus</taxon>
    </lineage>
</organism>
<dbReference type="EMBL" id="AP026560">
    <property type="protein sequence ID" value="BDP40857.1"/>
    <property type="molecule type" value="Genomic_DNA"/>
</dbReference>
<keyword evidence="1 2" id="KW-0378">Hydrolase</keyword>
<evidence type="ECO:0000259" key="3">
    <source>
        <dbReference type="PROSITE" id="PS51462"/>
    </source>
</evidence>
<dbReference type="InterPro" id="IPR020476">
    <property type="entry name" value="Nudix_hydrolase"/>
</dbReference>
<gene>
    <name evidence="4" type="ORF">DAETH_08260</name>
</gene>
<dbReference type="PRINTS" id="PR00502">
    <property type="entry name" value="NUDIXFAMILY"/>
</dbReference>
<dbReference type="RefSeq" id="WP_264776661.1">
    <property type="nucleotide sequence ID" value="NZ_AP026560.1"/>
</dbReference>
<dbReference type="SUPFAM" id="SSF55811">
    <property type="entry name" value="Nudix"/>
    <property type="match status" value="1"/>
</dbReference>
<dbReference type="PROSITE" id="PS51462">
    <property type="entry name" value="NUDIX"/>
    <property type="match status" value="1"/>
</dbReference>
<dbReference type="CDD" id="cd04663">
    <property type="entry name" value="NUDIX_Hydrolase"/>
    <property type="match status" value="1"/>
</dbReference>
<dbReference type="Pfam" id="PF00293">
    <property type="entry name" value="NUDIX"/>
    <property type="match status" value="1"/>
</dbReference>
<dbReference type="PROSITE" id="PS00893">
    <property type="entry name" value="NUDIX_BOX"/>
    <property type="match status" value="1"/>
</dbReference>
<evidence type="ECO:0000256" key="1">
    <source>
        <dbReference type="ARBA" id="ARBA00022801"/>
    </source>
</evidence>
<dbReference type="InterPro" id="IPR020084">
    <property type="entry name" value="NUDIX_hydrolase_CS"/>
</dbReference>
<feature type="domain" description="Nudix hydrolase" evidence="3">
    <location>
        <begin position="26"/>
        <end position="174"/>
    </location>
</feature>
<keyword evidence="5" id="KW-1185">Reference proteome</keyword>
<evidence type="ECO:0000313" key="4">
    <source>
        <dbReference type="EMBL" id="BDP40857.1"/>
    </source>
</evidence>
<evidence type="ECO:0000256" key="2">
    <source>
        <dbReference type="RuleBase" id="RU003476"/>
    </source>
</evidence>
<dbReference type="InterPro" id="IPR000086">
    <property type="entry name" value="NUDIX_hydrolase_dom"/>
</dbReference>
<dbReference type="Gene3D" id="3.90.79.10">
    <property type="entry name" value="Nucleoside Triphosphate Pyrophosphohydrolase"/>
    <property type="match status" value="1"/>
</dbReference>
<dbReference type="InterPro" id="IPR015797">
    <property type="entry name" value="NUDIX_hydrolase-like_dom_sf"/>
</dbReference>